<reference evidence="2 3" key="1">
    <citation type="submission" date="2019-04" db="EMBL/GenBank/DDBJ databases">
        <authorList>
            <person name="Feng G."/>
            <person name="Zhang J."/>
            <person name="Zhu H."/>
        </authorList>
    </citation>
    <scope>NUCLEOTIDE SEQUENCE [LARGE SCALE GENOMIC DNA]</scope>
    <source>
        <strain evidence="2 3">JCM 31653</strain>
    </source>
</reference>
<dbReference type="EMBL" id="SRLC01000001">
    <property type="protein sequence ID" value="TGE25854.1"/>
    <property type="molecule type" value="Genomic_DNA"/>
</dbReference>
<feature type="chain" id="PRO_5021302947" evidence="1">
    <location>
        <begin position="31"/>
        <end position="157"/>
    </location>
</feature>
<name>A0A4Z0Q848_9BACT</name>
<comment type="caution">
    <text evidence="2">The sequence shown here is derived from an EMBL/GenBank/DDBJ whole genome shotgun (WGS) entry which is preliminary data.</text>
</comment>
<dbReference type="Proteomes" id="UP000297549">
    <property type="component" value="Unassembled WGS sequence"/>
</dbReference>
<dbReference type="AlphaFoldDB" id="A0A4Z0Q848"/>
<feature type="signal peptide" evidence="1">
    <location>
        <begin position="1"/>
        <end position="30"/>
    </location>
</feature>
<sequence length="157" mass="18226">MQTITKEKLMLQPRLLTLLLLLTTAHCAYSQQKLKTATSPFKQVDVPDSVLRRINKAIKRQEKLPQNAFPVYIFDLANHNNYVFRDGIYSYKLSSPHAERRILIVHKGATTLFEGTHVNDVLREYLAYIEKKKLPTATTIRYLNIVGKHLQREYDAN</sequence>
<dbReference type="RefSeq" id="WP_167856845.1">
    <property type="nucleotide sequence ID" value="NZ_SRLC01000001.1"/>
</dbReference>
<organism evidence="2 3">
    <name type="scientific">Hymenobacter aquaticus</name>
    <dbReference type="NCBI Taxonomy" id="1867101"/>
    <lineage>
        <taxon>Bacteria</taxon>
        <taxon>Pseudomonadati</taxon>
        <taxon>Bacteroidota</taxon>
        <taxon>Cytophagia</taxon>
        <taxon>Cytophagales</taxon>
        <taxon>Hymenobacteraceae</taxon>
        <taxon>Hymenobacter</taxon>
    </lineage>
</organism>
<evidence type="ECO:0000313" key="2">
    <source>
        <dbReference type="EMBL" id="TGE25854.1"/>
    </source>
</evidence>
<keyword evidence="1" id="KW-0732">Signal</keyword>
<accession>A0A4Z0Q848</accession>
<evidence type="ECO:0000313" key="3">
    <source>
        <dbReference type="Proteomes" id="UP000297549"/>
    </source>
</evidence>
<proteinExistence type="predicted"/>
<gene>
    <name evidence="2" type="ORF">E5K00_11880</name>
</gene>
<keyword evidence="3" id="KW-1185">Reference proteome</keyword>
<evidence type="ECO:0000256" key="1">
    <source>
        <dbReference type="SAM" id="SignalP"/>
    </source>
</evidence>
<protein>
    <submittedName>
        <fullName evidence="2">Uncharacterized protein</fullName>
    </submittedName>
</protein>